<dbReference type="PROSITE" id="PS50261">
    <property type="entry name" value="G_PROTEIN_RECEP_F2_4"/>
    <property type="match status" value="1"/>
</dbReference>
<feature type="non-terminal residue" evidence="7">
    <location>
        <position position="197"/>
    </location>
</feature>
<feature type="transmembrane region" description="Helical" evidence="5">
    <location>
        <begin position="169"/>
        <end position="191"/>
    </location>
</feature>
<protein>
    <submittedName>
        <fullName evidence="7">G-protein coupled receptor Mth</fullName>
    </submittedName>
</protein>
<proteinExistence type="predicted"/>
<evidence type="ECO:0000256" key="2">
    <source>
        <dbReference type="ARBA" id="ARBA00022692"/>
    </source>
</evidence>
<feature type="domain" description="G-protein coupled receptors family 2 profile 2" evidence="6">
    <location>
        <begin position="54"/>
        <end position="197"/>
    </location>
</feature>
<gene>
    <name evidence="7" type="ORF">X975_24234</name>
</gene>
<evidence type="ECO:0000313" key="8">
    <source>
        <dbReference type="Proteomes" id="UP000054359"/>
    </source>
</evidence>
<keyword evidence="4 5" id="KW-0472">Membrane</keyword>
<dbReference type="GO" id="GO:0016020">
    <property type="term" value="C:membrane"/>
    <property type="evidence" value="ECO:0007669"/>
    <property type="project" value="UniProtKB-SubCell"/>
</dbReference>
<dbReference type="PANTHER" id="PTHR45902:SF3">
    <property type="entry name" value="G-PROTEIN COUPLED RECEPTORS FAMILY 2 PROFILE 2 DOMAIN-CONTAINING PROTEIN"/>
    <property type="match status" value="1"/>
</dbReference>
<organism evidence="7 8">
    <name type="scientific">Stegodyphus mimosarum</name>
    <name type="common">African social velvet spider</name>
    <dbReference type="NCBI Taxonomy" id="407821"/>
    <lineage>
        <taxon>Eukaryota</taxon>
        <taxon>Metazoa</taxon>
        <taxon>Ecdysozoa</taxon>
        <taxon>Arthropoda</taxon>
        <taxon>Chelicerata</taxon>
        <taxon>Arachnida</taxon>
        <taxon>Araneae</taxon>
        <taxon>Araneomorphae</taxon>
        <taxon>Entelegynae</taxon>
        <taxon>Eresoidea</taxon>
        <taxon>Eresidae</taxon>
        <taxon>Stegodyphus</taxon>
    </lineage>
</organism>
<dbReference type="GO" id="GO:0004888">
    <property type="term" value="F:transmembrane signaling receptor activity"/>
    <property type="evidence" value="ECO:0007669"/>
    <property type="project" value="InterPro"/>
</dbReference>
<keyword evidence="3 5" id="KW-1133">Transmembrane helix</keyword>
<dbReference type="InterPro" id="IPR053231">
    <property type="entry name" value="GPCR_LN-TM7"/>
</dbReference>
<dbReference type="STRING" id="407821.A0A087TCM2"/>
<evidence type="ECO:0000259" key="6">
    <source>
        <dbReference type="PROSITE" id="PS50261"/>
    </source>
</evidence>
<feature type="transmembrane region" description="Helical" evidence="5">
    <location>
        <begin position="54"/>
        <end position="78"/>
    </location>
</feature>
<evidence type="ECO:0000256" key="4">
    <source>
        <dbReference type="ARBA" id="ARBA00023136"/>
    </source>
</evidence>
<keyword evidence="8" id="KW-1185">Reference proteome</keyword>
<evidence type="ECO:0000256" key="3">
    <source>
        <dbReference type="ARBA" id="ARBA00022989"/>
    </source>
</evidence>
<dbReference type="GO" id="GO:0007166">
    <property type="term" value="P:cell surface receptor signaling pathway"/>
    <property type="evidence" value="ECO:0007669"/>
    <property type="project" value="InterPro"/>
</dbReference>
<keyword evidence="7" id="KW-0675">Receptor</keyword>
<keyword evidence="2 5" id="KW-0812">Transmembrane</keyword>
<dbReference type="Proteomes" id="UP000054359">
    <property type="component" value="Unassembled WGS sequence"/>
</dbReference>
<accession>A0A087TCM2</accession>
<comment type="subcellular location">
    <subcellularLocation>
        <location evidence="1">Membrane</location>
        <topology evidence="1">Multi-pass membrane protein</topology>
    </subcellularLocation>
</comment>
<feature type="transmembrane region" description="Helical" evidence="5">
    <location>
        <begin position="90"/>
        <end position="110"/>
    </location>
</feature>
<evidence type="ECO:0000313" key="7">
    <source>
        <dbReference type="EMBL" id="KFM62861.1"/>
    </source>
</evidence>
<sequence>MTEYFGQNFTEMDFVTSNFTHDYTNLAQNMSDSFNTSRVTTGIHSRSGNIMAKFYPIIVAEMVLSNICLILSLIVYSILPEFRNVHGKNLITLSSCLLTTFLLLILDLILRNHISYTFCFTIAMVIHVTFLGTFFWTNIMTYDIWRTITHMKAKCEGGSHSSKYIKYSIYAWTATVLISLPAAIVEGTNWIPKKYKP</sequence>
<name>A0A087TCM2_STEMI</name>
<reference evidence="7 8" key="1">
    <citation type="submission" date="2013-11" db="EMBL/GenBank/DDBJ databases">
        <title>Genome sequencing of Stegodyphus mimosarum.</title>
        <authorList>
            <person name="Bechsgaard J."/>
        </authorList>
    </citation>
    <scope>NUCLEOTIDE SEQUENCE [LARGE SCALE GENOMIC DNA]</scope>
</reference>
<dbReference type="EMBL" id="KK114606">
    <property type="protein sequence ID" value="KFM62861.1"/>
    <property type="molecule type" value="Genomic_DNA"/>
</dbReference>
<dbReference type="PANTHER" id="PTHR45902">
    <property type="entry name" value="LATROPHILIN RECEPTOR-LIKE PROTEIN A"/>
    <property type="match status" value="1"/>
</dbReference>
<dbReference type="SUPFAM" id="SSF81321">
    <property type="entry name" value="Family A G protein-coupled receptor-like"/>
    <property type="match status" value="1"/>
</dbReference>
<dbReference type="Gene3D" id="1.20.1070.10">
    <property type="entry name" value="Rhodopsin 7-helix transmembrane proteins"/>
    <property type="match status" value="1"/>
</dbReference>
<evidence type="ECO:0000256" key="1">
    <source>
        <dbReference type="ARBA" id="ARBA00004141"/>
    </source>
</evidence>
<feature type="transmembrane region" description="Helical" evidence="5">
    <location>
        <begin position="117"/>
        <end position="136"/>
    </location>
</feature>
<dbReference type="AlphaFoldDB" id="A0A087TCM2"/>
<dbReference type="InterPro" id="IPR017981">
    <property type="entry name" value="GPCR_2-like_7TM"/>
</dbReference>
<evidence type="ECO:0000256" key="5">
    <source>
        <dbReference type="SAM" id="Phobius"/>
    </source>
</evidence>
<dbReference type="OrthoDB" id="6134459at2759"/>